<sequence>MEILGAVASSVALGQAIGAGRHIIRLVHEIPEIQHDFNELRQDISLITAMLDDVQNGIGIWRSGSVSDTTGEMLLKRTAQRLEEINNELQRFVEHCGKQSTNSIVKAKKRKWIIQSDKLQKLREKAMDAKMNLHFALTSQSRGLIVSTLQHQFAMFTQHMSSRRPSHSSLSIGSSDSPDEGKAEGPEIEAVEPASPLDSSTQAQITHRDEGGSSTYVTTSQLQPIAPMKRTRCSHLCRCRCHSSQRRSRRSNWAIPFLGSLLVDYRSAPKTQQTACSDMHCSATIETVFEFKYYSPTWLWEGMVSFWASYHKTAGLRVALRPNRVLPWRELVMSFVCSPLDNFRDAIGTGIIHVYPDDEVTVHCGIIELLSSRDETWGETRIYQAIQQNLDISLIRQALEDEPWAVNECDSLGRTPLELAVSEREDAVEVVELLISMGADVNQMPIRWGRTPLMIAAELGEFECIRILSRLKGTLEATDWAGNTALHRATMFTQLKSVQLLLNAGSQVAARNLDGDTPLHFLGTNQIQDEQAAQEILQLLIKNQDSAIEARNYCGRTPVVVAAINQRLPTVRLLVGEGASLHGIYDRGRTLLHHAASLLSLQILQYLDSLNLSGIDLNHPDHYGRTPWDIFQFVLFKPPSDLKSCRRPSIDEQQAFVSLYEGIRNRTAKQDITRLEKALHALSQRKTTTALSLLHTLVEEKQKWASGLHKWYRIVVGQLQEGDLEAGVGSIEDYIDELQDLIQSSAWDLPSVFTPRPETENYHHLETE</sequence>
<dbReference type="EMBL" id="CP090033">
    <property type="protein sequence ID" value="UPK94411.1"/>
    <property type="molecule type" value="Genomic_DNA"/>
</dbReference>
<keyword evidence="2" id="KW-1185">Reference proteome</keyword>
<protein>
    <submittedName>
        <fullName evidence="1">Uncharacterized protein</fullName>
    </submittedName>
</protein>
<dbReference type="Proteomes" id="UP000830768">
    <property type="component" value="Chromosome 4"/>
</dbReference>
<evidence type="ECO:0000313" key="1">
    <source>
        <dbReference type="EMBL" id="UPK94411.1"/>
    </source>
</evidence>
<reference evidence="1" key="1">
    <citation type="submission" date="2021-11" db="EMBL/GenBank/DDBJ databases">
        <title>Fusarium solani-melongenae Genome sequencing and assembly.</title>
        <authorList>
            <person name="Xie S."/>
            <person name="Huang L."/>
            <person name="Zhang X."/>
        </authorList>
    </citation>
    <scope>NUCLEOTIDE SEQUENCE</scope>
    <source>
        <strain evidence="1">CRI 24-3</strain>
    </source>
</reference>
<gene>
    <name evidence="1" type="ORF">LCI18_005346</name>
</gene>
<name>A0ACD3YZS9_FUSSC</name>
<evidence type="ECO:0000313" key="2">
    <source>
        <dbReference type="Proteomes" id="UP000830768"/>
    </source>
</evidence>
<proteinExistence type="predicted"/>
<accession>A0ACD3YZS9</accession>
<organism evidence="1 2">
    <name type="scientific">Fusarium solani subsp. cucurbitae</name>
    <name type="common">Neocosmosporum cucurbitae</name>
    <dbReference type="NCBI Taxonomy" id="2747967"/>
    <lineage>
        <taxon>Eukaryota</taxon>
        <taxon>Fungi</taxon>
        <taxon>Dikarya</taxon>
        <taxon>Ascomycota</taxon>
        <taxon>Pezizomycotina</taxon>
        <taxon>Sordariomycetes</taxon>
        <taxon>Hypocreomycetidae</taxon>
        <taxon>Hypocreales</taxon>
        <taxon>Nectriaceae</taxon>
        <taxon>Fusarium</taxon>
        <taxon>Fusarium solani species complex</taxon>
    </lineage>
</organism>